<keyword evidence="1" id="KW-1133">Transmembrane helix</keyword>
<dbReference type="EMBL" id="CP022572">
    <property type="protein sequence ID" value="AZU62495.1"/>
    <property type="molecule type" value="Genomic_DNA"/>
</dbReference>
<dbReference type="STRING" id="1193713.GCA_001636315_05469"/>
<dbReference type="Proteomes" id="UP000282892">
    <property type="component" value="Chromosome"/>
</dbReference>
<protein>
    <submittedName>
        <fullName evidence="2">Uncharacterized protein</fullName>
    </submittedName>
</protein>
<dbReference type="KEGG" id="nmk:CHR53_15095"/>
<organism evidence="2 3">
    <name type="scientific">Neobacillus mesonae</name>
    <dbReference type="NCBI Taxonomy" id="1193713"/>
    <lineage>
        <taxon>Bacteria</taxon>
        <taxon>Bacillati</taxon>
        <taxon>Bacillota</taxon>
        <taxon>Bacilli</taxon>
        <taxon>Bacillales</taxon>
        <taxon>Bacillaceae</taxon>
        <taxon>Neobacillus</taxon>
    </lineage>
</organism>
<evidence type="ECO:0000313" key="2">
    <source>
        <dbReference type="EMBL" id="AZU62495.1"/>
    </source>
</evidence>
<feature type="transmembrane region" description="Helical" evidence="1">
    <location>
        <begin position="52"/>
        <end position="72"/>
    </location>
</feature>
<evidence type="ECO:0000313" key="3">
    <source>
        <dbReference type="Proteomes" id="UP000282892"/>
    </source>
</evidence>
<reference evidence="2 3" key="1">
    <citation type="submission" date="2017-07" db="EMBL/GenBank/DDBJ databases">
        <title>The complete genome sequence of Bacillus mesonae strain H20-5, an efficient strain improving plant abiotic stress resistance.</title>
        <authorList>
            <person name="Kim S.Y."/>
            <person name="Song H."/>
            <person name="Sang M.K."/>
            <person name="Weon H.-Y."/>
            <person name="Song J."/>
        </authorList>
    </citation>
    <scope>NUCLEOTIDE SEQUENCE [LARGE SCALE GENOMIC DNA]</scope>
    <source>
        <strain evidence="2 3">H20-5</strain>
    </source>
</reference>
<feature type="transmembrane region" description="Helical" evidence="1">
    <location>
        <begin position="79"/>
        <end position="100"/>
    </location>
</feature>
<proteinExistence type="predicted"/>
<feature type="transmembrane region" description="Helical" evidence="1">
    <location>
        <begin position="120"/>
        <end position="137"/>
    </location>
</feature>
<keyword evidence="1" id="KW-0472">Membrane</keyword>
<keyword evidence="1" id="KW-0812">Transmembrane</keyword>
<feature type="transmembrane region" description="Helical" evidence="1">
    <location>
        <begin position="158"/>
        <end position="176"/>
    </location>
</feature>
<keyword evidence="3" id="KW-1185">Reference proteome</keyword>
<dbReference type="AlphaFoldDB" id="A0A3Q9QZF6"/>
<gene>
    <name evidence="2" type="ORF">CHR53_15095</name>
</gene>
<accession>A0A3Q9QZF6</accession>
<feature type="transmembrane region" description="Helical" evidence="1">
    <location>
        <begin position="182"/>
        <end position="202"/>
    </location>
</feature>
<name>A0A3Q9QZF6_9BACI</name>
<feature type="transmembrane region" description="Helical" evidence="1">
    <location>
        <begin position="12"/>
        <end position="32"/>
    </location>
</feature>
<sequence>MKLKPDRLLHLILIYVMLSGFTYWLPTIRGLFDGPSYSWSSWMGIVGTGIGGQYWLLLIFTALMTTVVILGWRNTHKPFRWLLLTWFMLLVIESGSWFFSSETVYLKGDTLGLDLSLGKVIFPFDILFLSLSCVWIIRDLKSKHSPHRPSWKRLNRNLLILSSSLLPLQFIFLRFFDNYKILDQIGVFLTIFQWILLNLSFYPWKTRSPIS</sequence>
<evidence type="ECO:0000256" key="1">
    <source>
        <dbReference type="SAM" id="Phobius"/>
    </source>
</evidence>